<reference evidence="2 3" key="1">
    <citation type="submission" date="2022-10" db="EMBL/GenBank/DDBJ databases">
        <authorList>
            <person name="Xie J."/>
            <person name="Shen N."/>
        </authorList>
    </citation>
    <scope>NUCLEOTIDE SEQUENCE [LARGE SCALE GENOMIC DNA]</scope>
    <source>
        <strain evidence="2 3">YIM65594</strain>
    </source>
</reference>
<dbReference type="PANTHER" id="PTHR42305:SF1">
    <property type="entry name" value="MEMBRANE PROTEIN RV1733C-RELATED"/>
    <property type="match status" value="1"/>
</dbReference>
<comment type="caution">
    <text evidence="2">The sequence shown here is derived from an EMBL/GenBank/DDBJ whole genome shotgun (WGS) entry which is preliminary data.</text>
</comment>
<evidence type="ECO:0000313" key="3">
    <source>
        <dbReference type="Proteomes" id="UP001354931"/>
    </source>
</evidence>
<sequence length="195" mass="21383">MTTCKKFRQAKGNPLRRGSDAVEGWAALLLGLLALLVAPAAGAAAGWAAHADATGHARAQVEQRHPVRAKLVEDSPDYVPSQSGVQNTVTYPVKVRWTDEGRGTVVATAPVSAGLERGDRTTVWLDRHGRVTTEPWGSEAIWARALTAAFLVTVTTATLALLARFLLRRALDHRRIAAWERDWRRVGPEWSRRHA</sequence>
<dbReference type="Proteomes" id="UP001354931">
    <property type="component" value="Unassembled WGS sequence"/>
</dbReference>
<dbReference type="PANTHER" id="PTHR42305">
    <property type="entry name" value="MEMBRANE PROTEIN RV1733C-RELATED"/>
    <property type="match status" value="1"/>
</dbReference>
<feature type="transmembrane region" description="Helical" evidence="1">
    <location>
        <begin position="141"/>
        <end position="167"/>
    </location>
</feature>
<dbReference type="RefSeq" id="WP_326021581.1">
    <property type="nucleotide sequence ID" value="NZ_JAOZYC010000160.1"/>
</dbReference>
<evidence type="ECO:0008006" key="4">
    <source>
        <dbReference type="Google" id="ProtNLM"/>
    </source>
</evidence>
<gene>
    <name evidence="2" type="ORF">OKJ99_32440</name>
</gene>
<dbReference type="EMBL" id="JAOZYC010000160">
    <property type="protein sequence ID" value="MEB8342213.1"/>
    <property type="molecule type" value="Genomic_DNA"/>
</dbReference>
<evidence type="ECO:0000256" key="1">
    <source>
        <dbReference type="SAM" id="Phobius"/>
    </source>
</evidence>
<keyword evidence="3" id="KW-1185">Reference proteome</keyword>
<proteinExistence type="predicted"/>
<keyword evidence="1" id="KW-1133">Transmembrane helix</keyword>
<name>A0ABU6FE58_9ACTN</name>
<accession>A0ABU6FE58</accession>
<keyword evidence="1" id="KW-0812">Transmembrane</keyword>
<organism evidence="2 3">
    <name type="scientific">Streptomyces endophyticus</name>
    <dbReference type="NCBI Taxonomy" id="714166"/>
    <lineage>
        <taxon>Bacteria</taxon>
        <taxon>Bacillati</taxon>
        <taxon>Actinomycetota</taxon>
        <taxon>Actinomycetes</taxon>
        <taxon>Kitasatosporales</taxon>
        <taxon>Streptomycetaceae</taxon>
        <taxon>Streptomyces</taxon>
    </lineage>
</organism>
<dbReference type="InterPro" id="IPR039708">
    <property type="entry name" value="MT1774/Rv1733c-like"/>
</dbReference>
<protein>
    <recommendedName>
        <fullName evidence="4">DUF3592 domain-containing protein</fullName>
    </recommendedName>
</protein>
<keyword evidence="1" id="KW-0472">Membrane</keyword>
<evidence type="ECO:0000313" key="2">
    <source>
        <dbReference type="EMBL" id="MEB8342213.1"/>
    </source>
</evidence>